<evidence type="ECO:0000313" key="2">
    <source>
        <dbReference type="Proteomes" id="UP001162992"/>
    </source>
</evidence>
<reference evidence="2" key="1">
    <citation type="journal article" date="2024" name="Proc. Natl. Acad. Sci. U.S.A.">
        <title>Extraordinary preservation of gene collinearity over three hundred million years revealed in homosporous lycophytes.</title>
        <authorList>
            <person name="Li C."/>
            <person name="Wickell D."/>
            <person name="Kuo L.Y."/>
            <person name="Chen X."/>
            <person name="Nie B."/>
            <person name="Liao X."/>
            <person name="Peng D."/>
            <person name="Ji J."/>
            <person name="Jenkins J."/>
            <person name="Williams M."/>
            <person name="Shu S."/>
            <person name="Plott C."/>
            <person name="Barry K."/>
            <person name="Rajasekar S."/>
            <person name="Grimwood J."/>
            <person name="Han X."/>
            <person name="Sun S."/>
            <person name="Hou Z."/>
            <person name="He W."/>
            <person name="Dai G."/>
            <person name="Sun C."/>
            <person name="Schmutz J."/>
            <person name="Leebens-Mack J.H."/>
            <person name="Li F.W."/>
            <person name="Wang L."/>
        </authorList>
    </citation>
    <scope>NUCLEOTIDE SEQUENCE [LARGE SCALE GENOMIC DNA]</scope>
    <source>
        <strain evidence="2">cv. PW_Plant_1</strain>
    </source>
</reference>
<protein>
    <submittedName>
        <fullName evidence="1">Uncharacterized protein</fullName>
    </submittedName>
</protein>
<name>A0ACC2CSK6_DIPCM</name>
<keyword evidence="2" id="KW-1185">Reference proteome</keyword>
<organism evidence="1 2">
    <name type="scientific">Diphasiastrum complanatum</name>
    <name type="common">Issler's clubmoss</name>
    <name type="synonym">Lycopodium complanatum</name>
    <dbReference type="NCBI Taxonomy" id="34168"/>
    <lineage>
        <taxon>Eukaryota</taxon>
        <taxon>Viridiplantae</taxon>
        <taxon>Streptophyta</taxon>
        <taxon>Embryophyta</taxon>
        <taxon>Tracheophyta</taxon>
        <taxon>Lycopodiopsida</taxon>
        <taxon>Lycopodiales</taxon>
        <taxon>Lycopodiaceae</taxon>
        <taxon>Lycopodioideae</taxon>
        <taxon>Diphasiastrum</taxon>
    </lineage>
</organism>
<gene>
    <name evidence="1" type="ORF">O6H91_09G098000</name>
</gene>
<dbReference type="Proteomes" id="UP001162992">
    <property type="component" value="Chromosome 9"/>
</dbReference>
<evidence type="ECO:0000313" key="1">
    <source>
        <dbReference type="EMBL" id="KAJ7544895.1"/>
    </source>
</evidence>
<dbReference type="EMBL" id="CM055100">
    <property type="protein sequence ID" value="KAJ7544895.1"/>
    <property type="molecule type" value="Genomic_DNA"/>
</dbReference>
<proteinExistence type="predicted"/>
<accession>A0ACC2CSK6</accession>
<sequence length="1329" mass="146842">MGMEAAKLASLFDTYAMPLASEAARAPNNMLVLHDDNSPLDLDLDLDLMDLDLILGTTQITHDRDDDIFCCRSLGEGEGAGDFAFPCSWRSLDEFLGPASDPVPSHSWVRNSSSTDAAFGSLEHSPPQVTPLDDEPSRPSDHFLVSFPSHAGYTENLNTGDPSTLLRKTVETSLSSERGYFEALLADSDGEFTLSTGLSATIFFEDSAIAYSDEKRICGNSCPEAAAAAGSQPQRNSIDHVQSSKISSLEGCCSNFDCRATAEVCRRNKDSKMYSVTTEKIERNWASVSLKERLTQALQHIKCMHKNLLAQIWIPIVHGDKLLLTTNEQPFVVEQGNSSLIQYRSLSAGYVFPEERGSEAYLGLPGRVFTKHMPEWTPNVQFYSNHEFLRVRDAAYCNVRGTLAVPVFSRDSQNCVAVIELVTTAEQIQYTSDIDIICQALKSVKLLTVAGKDDIPAEIKTEGREAALADILEVLTAVCQMHKLPLAQTWLPFMHIGVDSSKRRKTFRRIESGTYSNNDRGEVGLSCQHAPYFVNDIQMWGFRQACVEHSLKREHGVPGKAFISNKPYFSADVRNYRKTEYPLGHYAQMFSLAACVAIRLRSIHSGPDDFVLELFLPPTCVDSGEQQMLLNSLSITIQCVSKSLRTLKDVELLEEQVIFNMKERLMEFAVEEVYKLDAQDAASAGKPSITQPYCKESFENVNVGFDSNTGTQGCRWQDKLPHHIQQRHHRSFKQASQHKLSSESKVLESSDGIGPKALPGEVATLNRKQPKYCQSQDPSTQSKAIDIDSEWSRESSLNPESRRKKQRNHLRENTTEKAIRWEILQQYFAGPLKEAAKSLGVCPTTLKRICRQHGISRWPSRKIKKVSHSLKKLRGAIESLNGSEGASKLNALAGDLVSVPAAVTQGSLLVSLTCDPPHLKTRTLHPEVANVLVSPPIVTAPPAAIASPTVTVPKSTSKAAANELRTTLGEDRAPPSDISSSPDCLTELGSQLVADKSHNFRESTRPGFAIRTECQSHDSMLGCPCDLELRNAGTCQTGSKSDYKTKQSKQSSNIEMTAIPKMLSRAGSNLSDGLGNAHASKQEEFNTQTCQARVNHMTNIKTGSLIPVKEFVRESSNRIQTNRWEGRMHGAIAALVALNGLPFDEKISNLRQERPFSHLTCSLFDVFEQAQRMVAVPTCEGFDGLIGDPADVHSDTSCSLQNHSSRYSSGSHAVSNKVEGTPFHGQLAPKAPLYMTIKATCGPDTVRFKMASSYEFLRLQEEISNRLNISLDALNLKYRDDDAEWVLLASDEDLKECIEVMKSTGEHVIRLMVRSPPEYKDGGCSKIGE</sequence>
<comment type="caution">
    <text evidence="1">The sequence shown here is derived from an EMBL/GenBank/DDBJ whole genome shotgun (WGS) entry which is preliminary data.</text>
</comment>